<dbReference type="AlphaFoldDB" id="A0A9D5C707"/>
<keyword evidence="3 5" id="KW-0560">Oxidoreductase</keyword>
<dbReference type="PROSITE" id="PS51471">
    <property type="entry name" value="FE2OG_OXY"/>
    <property type="match status" value="1"/>
</dbReference>
<dbReference type="InterPro" id="IPR005123">
    <property type="entry name" value="Oxoglu/Fe-dep_dioxygenase_dom"/>
</dbReference>
<dbReference type="InterPro" id="IPR027443">
    <property type="entry name" value="IPNS-like_sf"/>
</dbReference>
<evidence type="ECO:0000256" key="1">
    <source>
        <dbReference type="ARBA" id="ARBA00008056"/>
    </source>
</evidence>
<sequence>MDGVSIYDRESELKSFDETKAGVKGLVDAGITEIPRFFIQPPGDAVSAPPHYLQIPIIDLSCIRSHRRHIVEQVKRAAESFGFFQLVNHGIPQDVLDEMLRAVRRFHEAAPEEKSAYYSREAGRKVSYTSNFDLYQAPVANWRDSVFCVMAPDPPPPEELPIACRDVALEYSGQIERLGIVVFELLAEAMGLTSNHLIEMECARGHALVMNYYPPCPQPQLTLGTSKHSDPDFLTILLQDHIGGLQVLHQHYWIDVPPLPGALVVNIGDLLQLILNDKLRSIEHRVLANNVGPRVSVACFFTMHLYPTTQIYGPIRELLSDQCPPVYRQIHLQEYISHYESKGLDGRPALDYFKL</sequence>
<dbReference type="Pfam" id="PF14226">
    <property type="entry name" value="DIOX_N"/>
    <property type="match status" value="1"/>
</dbReference>
<dbReference type="SUPFAM" id="SSF51197">
    <property type="entry name" value="Clavaminate synthase-like"/>
    <property type="match status" value="1"/>
</dbReference>
<dbReference type="Pfam" id="PF03171">
    <property type="entry name" value="2OG-FeII_Oxy"/>
    <property type="match status" value="1"/>
</dbReference>
<reference evidence="7" key="1">
    <citation type="submission" date="2021-03" db="EMBL/GenBank/DDBJ databases">
        <authorList>
            <person name="Li Z."/>
            <person name="Yang C."/>
        </authorList>
    </citation>
    <scope>NUCLEOTIDE SEQUENCE</scope>
    <source>
        <strain evidence="7">Dzin_1.0</strain>
        <tissue evidence="7">Leaf</tissue>
    </source>
</reference>
<dbReference type="OrthoDB" id="288590at2759"/>
<evidence type="ECO:0000313" key="8">
    <source>
        <dbReference type="Proteomes" id="UP001085076"/>
    </source>
</evidence>
<organism evidence="7 8">
    <name type="scientific">Dioscorea zingiberensis</name>
    <dbReference type="NCBI Taxonomy" id="325984"/>
    <lineage>
        <taxon>Eukaryota</taxon>
        <taxon>Viridiplantae</taxon>
        <taxon>Streptophyta</taxon>
        <taxon>Embryophyta</taxon>
        <taxon>Tracheophyta</taxon>
        <taxon>Spermatophyta</taxon>
        <taxon>Magnoliopsida</taxon>
        <taxon>Liliopsida</taxon>
        <taxon>Dioscoreales</taxon>
        <taxon>Dioscoreaceae</taxon>
        <taxon>Dioscorea</taxon>
    </lineage>
</organism>
<dbReference type="PANTHER" id="PTHR10209">
    <property type="entry name" value="OXIDOREDUCTASE, 2OG-FE II OXYGENASE FAMILY PROTEIN"/>
    <property type="match status" value="1"/>
</dbReference>
<accession>A0A9D5C707</accession>
<comment type="similarity">
    <text evidence="1 5">Belongs to the iron/ascorbate-dependent oxidoreductase family.</text>
</comment>
<protein>
    <recommendedName>
        <fullName evidence="6">Fe2OG dioxygenase domain-containing protein</fullName>
    </recommendedName>
</protein>
<comment type="caution">
    <text evidence="7">The sequence shown here is derived from an EMBL/GenBank/DDBJ whole genome shotgun (WGS) entry which is preliminary data.</text>
</comment>
<gene>
    <name evidence="7" type="ORF">J5N97_024206</name>
</gene>
<dbReference type="Proteomes" id="UP001085076">
    <property type="component" value="Miscellaneous, Linkage group lg07"/>
</dbReference>
<dbReference type="Gene3D" id="2.60.120.330">
    <property type="entry name" value="B-lactam Antibiotic, Isopenicillin N Synthase, Chain"/>
    <property type="match status" value="1"/>
</dbReference>
<dbReference type="EMBL" id="JAGGNH010000007">
    <property type="protein sequence ID" value="KAJ0967289.1"/>
    <property type="molecule type" value="Genomic_DNA"/>
</dbReference>
<evidence type="ECO:0000313" key="7">
    <source>
        <dbReference type="EMBL" id="KAJ0967289.1"/>
    </source>
</evidence>
<evidence type="ECO:0000256" key="5">
    <source>
        <dbReference type="RuleBase" id="RU003682"/>
    </source>
</evidence>
<keyword evidence="4 5" id="KW-0408">Iron</keyword>
<evidence type="ECO:0000259" key="6">
    <source>
        <dbReference type="PROSITE" id="PS51471"/>
    </source>
</evidence>
<evidence type="ECO:0000256" key="3">
    <source>
        <dbReference type="ARBA" id="ARBA00023002"/>
    </source>
</evidence>
<name>A0A9D5C707_9LILI</name>
<dbReference type="InterPro" id="IPR026992">
    <property type="entry name" value="DIOX_N"/>
</dbReference>
<proteinExistence type="inferred from homology"/>
<dbReference type="GO" id="GO:0051213">
    <property type="term" value="F:dioxygenase activity"/>
    <property type="evidence" value="ECO:0007669"/>
    <property type="project" value="UniProtKB-ARBA"/>
</dbReference>
<evidence type="ECO:0000256" key="4">
    <source>
        <dbReference type="ARBA" id="ARBA00023004"/>
    </source>
</evidence>
<dbReference type="FunFam" id="2.60.120.330:FF:000005">
    <property type="entry name" value="1-aminocyclopropane-1-carboxylate oxidase homolog 1"/>
    <property type="match status" value="1"/>
</dbReference>
<reference evidence="7" key="2">
    <citation type="journal article" date="2022" name="Hortic Res">
        <title>The genome of Dioscorea zingiberensis sheds light on the biosynthesis, origin and evolution of the medicinally important diosgenin saponins.</title>
        <authorList>
            <person name="Li Y."/>
            <person name="Tan C."/>
            <person name="Li Z."/>
            <person name="Guo J."/>
            <person name="Li S."/>
            <person name="Chen X."/>
            <person name="Wang C."/>
            <person name="Dai X."/>
            <person name="Yang H."/>
            <person name="Song W."/>
            <person name="Hou L."/>
            <person name="Xu J."/>
            <person name="Tong Z."/>
            <person name="Xu A."/>
            <person name="Yuan X."/>
            <person name="Wang W."/>
            <person name="Yang Q."/>
            <person name="Chen L."/>
            <person name="Sun Z."/>
            <person name="Wang K."/>
            <person name="Pan B."/>
            <person name="Chen J."/>
            <person name="Bao Y."/>
            <person name="Liu F."/>
            <person name="Qi X."/>
            <person name="Gang D.R."/>
            <person name="Wen J."/>
            <person name="Li J."/>
        </authorList>
    </citation>
    <scope>NUCLEOTIDE SEQUENCE</scope>
    <source>
        <strain evidence="7">Dzin_1.0</strain>
    </source>
</reference>
<dbReference type="PANTHER" id="PTHR10209:SF859">
    <property type="entry name" value="OS03G0690500 PROTEIN"/>
    <property type="match status" value="1"/>
</dbReference>
<feature type="domain" description="Fe2OG dioxygenase" evidence="6">
    <location>
        <begin position="204"/>
        <end position="304"/>
    </location>
</feature>
<keyword evidence="8" id="KW-1185">Reference proteome</keyword>
<dbReference type="GO" id="GO:0046872">
    <property type="term" value="F:metal ion binding"/>
    <property type="evidence" value="ECO:0007669"/>
    <property type="project" value="UniProtKB-KW"/>
</dbReference>
<keyword evidence="2 5" id="KW-0479">Metal-binding</keyword>
<evidence type="ECO:0000256" key="2">
    <source>
        <dbReference type="ARBA" id="ARBA00022723"/>
    </source>
</evidence>
<dbReference type="InterPro" id="IPR044861">
    <property type="entry name" value="IPNS-like_FE2OG_OXY"/>
</dbReference>